<organism evidence="1 2">
    <name type="scientific">Rhodococcus oxybenzonivorans</name>
    <dbReference type="NCBI Taxonomy" id="1990687"/>
    <lineage>
        <taxon>Bacteria</taxon>
        <taxon>Bacillati</taxon>
        <taxon>Actinomycetota</taxon>
        <taxon>Actinomycetes</taxon>
        <taxon>Mycobacteriales</taxon>
        <taxon>Nocardiaceae</taxon>
        <taxon>Rhodococcus</taxon>
    </lineage>
</organism>
<dbReference type="Proteomes" id="UP000245711">
    <property type="component" value="Chromosome"/>
</dbReference>
<proteinExistence type="predicted"/>
<name>A0A2S2BTP4_9NOCA</name>
<evidence type="ECO:0000313" key="1">
    <source>
        <dbReference type="EMBL" id="AWK71944.1"/>
    </source>
</evidence>
<dbReference type="AlphaFoldDB" id="A0A2S2BTP4"/>
<accession>A0A2S2BTP4</accession>
<reference evidence="1 2" key="1">
    <citation type="submission" date="2017-05" db="EMBL/GenBank/DDBJ databases">
        <title>Isolation of Rhodococcus sp. S2-17 biodegrading of BP-3.</title>
        <authorList>
            <person name="Lee Y."/>
            <person name="Kim K.H."/>
            <person name="Chun B.H."/>
            <person name="Jung H.S."/>
            <person name="Jeon C.O."/>
        </authorList>
    </citation>
    <scope>NUCLEOTIDE SEQUENCE [LARGE SCALE GENOMIC DNA]</scope>
    <source>
        <strain evidence="1 2">S2-17</strain>
    </source>
</reference>
<protein>
    <submittedName>
        <fullName evidence="1">Uncharacterized protein</fullName>
    </submittedName>
</protein>
<dbReference type="EMBL" id="CP021354">
    <property type="protein sequence ID" value="AWK71944.1"/>
    <property type="molecule type" value="Genomic_DNA"/>
</dbReference>
<dbReference type="Gene3D" id="3.40.50.720">
    <property type="entry name" value="NAD(P)-binding Rossmann-like Domain"/>
    <property type="match status" value="1"/>
</dbReference>
<evidence type="ECO:0000313" key="2">
    <source>
        <dbReference type="Proteomes" id="UP000245711"/>
    </source>
</evidence>
<keyword evidence="2" id="KW-1185">Reference proteome</keyword>
<dbReference type="InterPro" id="IPR036291">
    <property type="entry name" value="NAD(P)-bd_dom_sf"/>
</dbReference>
<gene>
    <name evidence="1" type="ORF">CBI38_10475</name>
</gene>
<sequence length="67" mass="7023">MSEANCLAVSLHSHLNLTTDSTIQKRDASHNVRRRRGSLVKVAQKVAIVTGGGNGIGGAIAERLATN</sequence>
<dbReference type="SUPFAM" id="SSF51735">
    <property type="entry name" value="NAD(P)-binding Rossmann-fold domains"/>
    <property type="match status" value="1"/>
</dbReference>
<dbReference type="KEGG" id="roz:CBI38_10475"/>